<dbReference type="Pfam" id="PF06429">
    <property type="entry name" value="Flg_bbr_C"/>
    <property type="match status" value="1"/>
</dbReference>
<dbReference type="Pfam" id="PF00460">
    <property type="entry name" value="Flg_bb_rod"/>
    <property type="match status" value="1"/>
</dbReference>
<dbReference type="InterPro" id="IPR019776">
    <property type="entry name" value="Flagellar_basal_body_rod_CS"/>
</dbReference>
<keyword evidence="6" id="KW-1185">Reference proteome</keyword>
<dbReference type="OrthoDB" id="9804559at2"/>
<keyword evidence="2" id="KW-0975">Bacterial flagellum</keyword>
<feature type="domain" description="Flagellar basal body rod protein N-terminal" evidence="3">
    <location>
        <begin position="7"/>
        <end position="35"/>
    </location>
</feature>
<dbReference type="RefSeq" id="WP_041061694.1">
    <property type="nucleotide sequence ID" value="NZ_JXRR01000022.1"/>
</dbReference>
<dbReference type="PANTHER" id="PTHR30435:SF19">
    <property type="entry name" value="FLAGELLAR BASAL-BODY ROD PROTEIN FLGG"/>
    <property type="match status" value="1"/>
</dbReference>
<dbReference type="Proteomes" id="UP000031972">
    <property type="component" value="Unassembled WGS sequence"/>
</dbReference>
<evidence type="ECO:0000313" key="5">
    <source>
        <dbReference type="EMBL" id="KIL43283.1"/>
    </source>
</evidence>
<dbReference type="PROSITE" id="PS00588">
    <property type="entry name" value="FLAGELLA_BB_ROD"/>
    <property type="match status" value="1"/>
</dbReference>
<dbReference type="InterPro" id="IPR010930">
    <property type="entry name" value="Flg_bb/hook_C_dom"/>
</dbReference>
<accession>A0A0C2VGZ9</accession>
<dbReference type="EMBL" id="JXRR01000022">
    <property type="protein sequence ID" value="KIL43283.1"/>
    <property type="molecule type" value="Genomic_DNA"/>
</dbReference>
<name>A0A0C2VGZ9_9BACL</name>
<reference evidence="5 6" key="1">
    <citation type="submission" date="2015-01" db="EMBL/GenBank/DDBJ databases">
        <title>Jeotgalibacillus campisalis genome sequencing.</title>
        <authorList>
            <person name="Goh K.M."/>
            <person name="Chan K.-G."/>
            <person name="Yaakop A.S."/>
            <person name="Ee R."/>
            <person name="Gan H.M."/>
            <person name="Chan C.S."/>
        </authorList>
    </citation>
    <scope>NUCLEOTIDE SEQUENCE [LARGE SCALE GENOMIC DNA]</scope>
    <source>
        <strain evidence="5 6">SF-57</strain>
    </source>
</reference>
<dbReference type="GO" id="GO:0009425">
    <property type="term" value="C:bacterial-type flagellum basal body"/>
    <property type="evidence" value="ECO:0007669"/>
    <property type="project" value="UniProtKB-SubCell"/>
</dbReference>
<comment type="similarity">
    <text evidence="1 2">Belongs to the flagella basal body rod proteins family.</text>
</comment>
<dbReference type="InterPro" id="IPR020013">
    <property type="entry name" value="Flagellar_FlgE/F/G"/>
</dbReference>
<organism evidence="5 6">
    <name type="scientific">Jeotgalibacillus campisalis</name>
    <dbReference type="NCBI Taxonomy" id="220754"/>
    <lineage>
        <taxon>Bacteria</taxon>
        <taxon>Bacillati</taxon>
        <taxon>Bacillota</taxon>
        <taxon>Bacilli</taxon>
        <taxon>Bacillales</taxon>
        <taxon>Caryophanaceae</taxon>
        <taxon>Jeotgalibacillus</taxon>
    </lineage>
</organism>
<feature type="domain" description="Flagellar basal-body/hook protein C-terminal" evidence="4">
    <location>
        <begin position="233"/>
        <end position="275"/>
    </location>
</feature>
<dbReference type="GO" id="GO:0071978">
    <property type="term" value="P:bacterial-type flagellum-dependent swarming motility"/>
    <property type="evidence" value="ECO:0007669"/>
    <property type="project" value="TreeGrafter"/>
</dbReference>
<evidence type="ECO:0000259" key="3">
    <source>
        <dbReference type="Pfam" id="PF00460"/>
    </source>
</evidence>
<dbReference type="PANTHER" id="PTHR30435">
    <property type="entry name" value="FLAGELLAR PROTEIN"/>
    <property type="match status" value="1"/>
</dbReference>
<evidence type="ECO:0000256" key="1">
    <source>
        <dbReference type="ARBA" id="ARBA00009677"/>
    </source>
</evidence>
<sequence length="278" mass="30535">MIRTMVTATNTMGQLQKQLDMISNNIANSSTTGYKQTTATFNSLLTQQVQNQRGDTAERQTPFGVRMGNGARIAQSQLLGQQGSLQRSDRPLDFAFNTENQYFKVLVQDAEGNTEQNFTRKGDFFFSPINDDEVMLVDGQGNAILSQNDEIITLDGPVDEIQLRDNGVLAVNANGTEQQVELGIVDIQRPQLMDRVSSVYLGLPANLDELGVDPGEVLVQLEGALRGGIGLEQGALEQSNVDLSQSFTDLIEVQRNYQFHSRAISISDQMSGLVNGMR</sequence>
<comment type="caution">
    <text evidence="5">The sequence shown here is derived from an EMBL/GenBank/DDBJ whole genome shotgun (WGS) entry which is preliminary data.</text>
</comment>
<dbReference type="NCBIfam" id="TIGR03506">
    <property type="entry name" value="FlgEFG_subfam"/>
    <property type="match status" value="1"/>
</dbReference>
<dbReference type="InterPro" id="IPR001444">
    <property type="entry name" value="Flag_bb_rod_N"/>
</dbReference>
<evidence type="ECO:0000313" key="6">
    <source>
        <dbReference type="Proteomes" id="UP000031972"/>
    </source>
</evidence>
<protein>
    <submittedName>
        <fullName evidence="5">Uncharacterized protein</fullName>
    </submittedName>
</protein>
<evidence type="ECO:0000259" key="4">
    <source>
        <dbReference type="Pfam" id="PF06429"/>
    </source>
</evidence>
<dbReference type="AlphaFoldDB" id="A0A0C2VGZ9"/>
<gene>
    <name evidence="5" type="ORF">KR50_36860</name>
</gene>
<dbReference type="PATRIC" id="fig|220754.4.peg.3697"/>
<proteinExistence type="inferred from homology"/>
<comment type="subcellular location">
    <subcellularLocation>
        <location evidence="2">Bacterial flagellum basal body</location>
    </subcellularLocation>
</comment>
<evidence type="ECO:0000256" key="2">
    <source>
        <dbReference type="RuleBase" id="RU362116"/>
    </source>
</evidence>